<dbReference type="SUPFAM" id="SSF52540">
    <property type="entry name" value="P-loop containing nucleoside triphosphate hydrolases"/>
    <property type="match status" value="2"/>
</dbReference>
<keyword evidence="8" id="KW-0862">Zinc</keyword>
<dbReference type="Pfam" id="PF00176">
    <property type="entry name" value="SNF2-rel_dom"/>
    <property type="match status" value="1"/>
</dbReference>
<dbReference type="InterPro" id="IPR017907">
    <property type="entry name" value="Znf_RING_CS"/>
</dbReference>
<dbReference type="InterPro" id="IPR027417">
    <property type="entry name" value="P-loop_NTPase"/>
</dbReference>
<keyword evidence="13" id="KW-1185">Reference proteome</keyword>
<evidence type="ECO:0000256" key="9">
    <source>
        <dbReference type="ARBA" id="ARBA00022840"/>
    </source>
</evidence>
<dbReference type="Pfam" id="PF13445">
    <property type="entry name" value="zf-RING_UBOX"/>
    <property type="match status" value="1"/>
</dbReference>
<dbReference type="GO" id="GO:0005524">
    <property type="term" value="F:ATP binding"/>
    <property type="evidence" value="ECO:0007669"/>
    <property type="project" value="UniProtKB-KW"/>
</dbReference>
<dbReference type="Pfam" id="PF00271">
    <property type="entry name" value="Helicase_C"/>
    <property type="match status" value="1"/>
</dbReference>
<dbReference type="PANTHER" id="PTHR45626">
    <property type="entry name" value="TRANSCRIPTION TERMINATION FACTOR 2-RELATED"/>
    <property type="match status" value="1"/>
</dbReference>
<comment type="subcellular location">
    <subcellularLocation>
        <location evidence="1">Nucleus</location>
    </subcellularLocation>
</comment>
<sequence>MGRLVPKTEPEKFTFAVPDVAEREVDTIAPTPAGFQNELYQYQQRSLAWLLRIENEVGARTIEVMPKDAPNRNAEVEVNNYLNMDDVGKPRILRIGPGGVMYHLSRQEISDRDKWSPLLPVMKKMECRGAVEASKVGTGKTVVALALIMSRPFRSVAELPIPTWAPWEARQYLPSRATLVVARSDLTAQWRTEAMRFLPESARVVMLTTMVDHKKVSWNQLLLADLVIVSTAFLRNANYQKMVAALVGLPKYQYPLAQRRAALTATSADRDQRAFAFALGDFVESLRNKGRQVFGNTTGQCVMERVYWHRVIVDEAHEFCATTAGQSSAGEAHVSTLTKDQIKQAQQARGFIEALRTRFMLGLTGSPPIDTPEKVADFAQLLQVYDLPVTRPAADAFLSAMSRSARPDLQLPPITDEMVHLGGENVMSVDKLTDVLQTRRSGDMQALQERDTMLQQSLQAQLRTLAHMVKRHVPLRQAAREALGGDDGFLAQLDEYLGAQVVAAAEQWWAAMMDYADAAANAAAGTGGAAGGTKKKMSKQEIILLDQEVRAKATSIRAFHQQQIVPNQQRLEEITRQHNFMESVITLISSGEEVECNICFESTLGPGAVGMVLRCGHMYCEPCVIRLQNHHGGYGGQPLCPQCRHPIRDPIKMRWPIPQKQLEEMEKEKEREAENPGGLDYSKYGSKIKALVQYVNDTVRQDPKAKVLVFVQFRRLSDLISSAFSSLGVTNVRMAGGNVYVKRKALMAFKTDPTVKVLFLSYQDCVSGLHLTEANHVLIVHPFLARDEQTAKAYEMQGIARAVRAGQTRPVHVVRFVCEHTLEQDIHNQRSTPLTAAELEALANQEQQQQQAAAANGGGAL</sequence>
<evidence type="ECO:0000256" key="2">
    <source>
        <dbReference type="ARBA" id="ARBA00007025"/>
    </source>
</evidence>
<accession>A0A1Y2HUW9</accession>
<dbReference type="InterPro" id="IPR013083">
    <property type="entry name" value="Znf_RING/FYVE/PHD"/>
</dbReference>
<dbReference type="Gene3D" id="3.30.40.10">
    <property type="entry name" value="Zinc/RING finger domain, C3HC4 (zinc finger)"/>
    <property type="match status" value="1"/>
</dbReference>
<dbReference type="CDD" id="cd18793">
    <property type="entry name" value="SF2_C_SNF"/>
    <property type="match status" value="1"/>
</dbReference>
<dbReference type="GO" id="GO:0005634">
    <property type="term" value="C:nucleus"/>
    <property type="evidence" value="ECO:0007669"/>
    <property type="project" value="UniProtKB-SubCell"/>
</dbReference>
<dbReference type="PROSITE" id="PS50089">
    <property type="entry name" value="ZF_RING_2"/>
    <property type="match status" value="1"/>
</dbReference>
<evidence type="ECO:0000313" key="13">
    <source>
        <dbReference type="Proteomes" id="UP000193411"/>
    </source>
</evidence>
<keyword evidence="9" id="KW-0067">ATP-binding</keyword>
<name>A0A1Y2HUW9_9FUNG</name>
<keyword evidence="6 12" id="KW-0378">Hydrolase</keyword>
<dbReference type="PROSITE" id="PS00690">
    <property type="entry name" value="DEAH_ATP_HELICASE"/>
    <property type="match status" value="1"/>
</dbReference>
<evidence type="ECO:0000313" key="12">
    <source>
        <dbReference type="EMBL" id="ORZ38397.1"/>
    </source>
</evidence>
<reference evidence="12 13" key="1">
    <citation type="submission" date="2016-07" db="EMBL/GenBank/DDBJ databases">
        <title>Pervasive Adenine N6-methylation of Active Genes in Fungi.</title>
        <authorList>
            <consortium name="DOE Joint Genome Institute"/>
            <person name="Mondo S.J."/>
            <person name="Dannebaum R.O."/>
            <person name="Kuo R.C."/>
            <person name="Labutti K."/>
            <person name="Haridas S."/>
            <person name="Kuo A."/>
            <person name="Salamov A."/>
            <person name="Ahrendt S.R."/>
            <person name="Lipzen A."/>
            <person name="Sullivan W."/>
            <person name="Andreopoulos W.B."/>
            <person name="Clum A."/>
            <person name="Lindquist E."/>
            <person name="Daum C."/>
            <person name="Ramamoorthy G.K."/>
            <person name="Gryganskyi A."/>
            <person name="Culley D."/>
            <person name="Magnuson J.K."/>
            <person name="James T.Y."/>
            <person name="O'Malley M.A."/>
            <person name="Stajich J.E."/>
            <person name="Spatafora J.W."/>
            <person name="Visel A."/>
            <person name="Grigoriev I.V."/>
        </authorList>
    </citation>
    <scope>NUCLEOTIDE SEQUENCE [LARGE SCALE GENOMIC DNA]</scope>
    <source>
        <strain evidence="12 13">PL171</strain>
    </source>
</reference>
<dbReference type="OrthoDB" id="448448at2759"/>
<dbReference type="GO" id="GO:0008094">
    <property type="term" value="F:ATP-dependent activity, acting on DNA"/>
    <property type="evidence" value="ECO:0007669"/>
    <property type="project" value="TreeGrafter"/>
</dbReference>
<dbReference type="GO" id="GO:0004386">
    <property type="term" value="F:helicase activity"/>
    <property type="evidence" value="ECO:0007669"/>
    <property type="project" value="UniProtKB-KW"/>
</dbReference>
<dbReference type="Proteomes" id="UP000193411">
    <property type="component" value="Unassembled WGS sequence"/>
</dbReference>
<dbReference type="InterPro" id="IPR027370">
    <property type="entry name" value="Znf-RING_euk"/>
</dbReference>
<dbReference type="PROSITE" id="PS00518">
    <property type="entry name" value="ZF_RING_1"/>
    <property type="match status" value="1"/>
</dbReference>
<proteinExistence type="inferred from homology"/>
<dbReference type="SUPFAM" id="SSF57850">
    <property type="entry name" value="RING/U-box"/>
    <property type="match status" value="1"/>
</dbReference>
<dbReference type="SMART" id="SM00184">
    <property type="entry name" value="RING"/>
    <property type="match status" value="1"/>
</dbReference>
<dbReference type="InterPro" id="IPR001841">
    <property type="entry name" value="Znf_RING"/>
</dbReference>
<dbReference type="InterPro" id="IPR001650">
    <property type="entry name" value="Helicase_C-like"/>
</dbReference>
<dbReference type="GO" id="GO:0006281">
    <property type="term" value="P:DNA repair"/>
    <property type="evidence" value="ECO:0007669"/>
    <property type="project" value="TreeGrafter"/>
</dbReference>
<keyword evidence="7" id="KW-0347">Helicase</keyword>
<dbReference type="AlphaFoldDB" id="A0A1Y2HUW9"/>
<dbReference type="Gene3D" id="3.40.50.300">
    <property type="entry name" value="P-loop containing nucleotide triphosphate hydrolases"/>
    <property type="match status" value="2"/>
</dbReference>
<keyword evidence="5 10" id="KW-0863">Zinc-finger</keyword>
<dbReference type="InterPro" id="IPR049730">
    <property type="entry name" value="SNF2/RAD54-like_C"/>
</dbReference>
<keyword evidence="4" id="KW-0547">Nucleotide-binding</keyword>
<evidence type="ECO:0000256" key="7">
    <source>
        <dbReference type="ARBA" id="ARBA00022806"/>
    </source>
</evidence>
<comment type="caution">
    <text evidence="12">The sequence shown here is derived from an EMBL/GenBank/DDBJ whole genome shotgun (WGS) entry which is preliminary data.</text>
</comment>
<dbReference type="InterPro" id="IPR002464">
    <property type="entry name" value="DNA/RNA_helicase_DEAH_CS"/>
</dbReference>
<evidence type="ECO:0000256" key="5">
    <source>
        <dbReference type="ARBA" id="ARBA00022771"/>
    </source>
</evidence>
<organism evidence="12 13">
    <name type="scientific">Catenaria anguillulae PL171</name>
    <dbReference type="NCBI Taxonomy" id="765915"/>
    <lineage>
        <taxon>Eukaryota</taxon>
        <taxon>Fungi</taxon>
        <taxon>Fungi incertae sedis</taxon>
        <taxon>Blastocladiomycota</taxon>
        <taxon>Blastocladiomycetes</taxon>
        <taxon>Blastocladiales</taxon>
        <taxon>Catenariaceae</taxon>
        <taxon>Catenaria</taxon>
    </lineage>
</organism>
<evidence type="ECO:0000256" key="8">
    <source>
        <dbReference type="ARBA" id="ARBA00022833"/>
    </source>
</evidence>
<evidence type="ECO:0000256" key="10">
    <source>
        <dbReference type="PROSITE-ProRule" id="PRU00175"/>
    </source>
</evidence>
<dbReference type="InterPro" id="IPR000330">
    <property type="entry name" value="SNF2_N"/>
</dbReference>
<comment type="similarity">
    <text evidence="2">Belongs to the SNF2/RAD54 helicase family.</text>
</comment>
<evidence type="ECO:0000256" key="6">
    <source>
        <dbReference type="ARBA" id="ARBA00022801"/>
    </source>
</evidence>
<keyword evidence="3" id="KW-0479">Metal-binding</keyword>
<evidence type="ECO:0000256" key="3">
    <source>
        <dbReference type="ARBA" id="ARBA00022723"/>
    </source>
</evidence>
<dbReference type="PANTHER" id="PTHR45626:SF26">
    <property type="entry name" value="FAMILY HELICASE, PUTATIVE (AFU_ORTHOLOGUE AFUA_2G09120)-RELATED"/>
    <property type="match status" value="1"/>
</dbReference>
<dbReference type="EMBL" id="MCFL01000009">
    <property type="protein sequence ID" value="ORZ38397.1"/>
    <property type="molecule type" value="Genomic_DNA"/>
</dbReference>
<protein>
    <submittedName>
        <fullName evidence="12">p-loop containing nucleoside triphosphate hydrolase protein</fullName>
    </submittedName>
</protein>
<dbReference type="GO" id="GO:0016787">
    <property type="term" value="F:hydrolase activity"/>
    <property type="evidence" value="ECO:0007669"/>
    <property type="project" value="UniProtKB-KW"/>
</dbReference>
<gene>
    <name evidence="12" type="ORF">BCR44DRAFT_130367</name>
</gene>
<evidence type="ECO:0000256" key="1">
    <source>
        <dbReference type="ARBA" id="ARBA00004123"/>
    </source>
</evidence>
<evidence type="ECO:0000259" key="11">
    <source>
        <dbReference type="PROSITE" id="PS50089"/>
    </source>
</evidence>
<dbReference type="STRING" id="765915.A0A1Y2HUW9"/>
<evidence type="ECO:0000256" key="4">
    <source>
        <dbReference type="ARBA" id="ARBA00022741"/>
    </source>
</evidence>
<feature type="domain" description="RING-type" evidence="11">
    <location>
        <begin position="596"/>
        <end position="644"/>
    </location>
</feature>
<dbReference type="InterPro" id="IPR050628">
    <property type="entry name" value="SNF2_RAD54_helicase_TF"/>
</dbReference>
<dbReference type="GO" id="GO:0008270">
    <property type="term" value="F:zinc ion binding"/>
    <property type="evidence" value="ECO:0007669"/>
    <property type="project" value="UniProtKB-KW"/>
</dbReference>